<gene>
    <name evidence="4" type="ORF">ACFSJE_11410</name>
</gene>
<evidence type="ECO:0000256" key="3">
    <source>
        <dbReference type="PROSITE-ProRule" id="PRU00339"/>
    </source>
</evidence>
<evidence type="ECO:0000313" key="4">
    <source>
        <dbReference type="EMBL" id="MFD2100387.1"/>
    </source>
</evidence>
<dbReference type="InterPro" id="IPR019734">
    <property type="entry name" value="TPR_rpt"/>
</dbReference>
<dbReference type="Pfam" id="PF13181">
    <property type="entry name" value="TPR_8"/>
    <property type="match status" value="1"/>
</dbReference>
<keyword evidence="5" id="KW-1185">Reference proteome</keyword>
<dbReference type="InterPro" id="IPR050498">
    <property type="entry name" value="Ycf3"/>
</dbReference>
<comment type="caution">
    <text evidence="4">The sequence shown here is derived from an EMBL/GenBank/DDBJ whole genome shotgun (WGS) entry which is preliminary data.</text>
</comment>
<dbReference type="PANTHER" id="PTHR44858:SF1">
    <property type="entry name" value="UDP-N-ACETYLGLUCOSAMINE--PEPTIDE N-ACETYLGLUCOSAMINYLTRANSFERASE SPINDLY-RELATED"/>
    <property type="match status" value="1"/>
</dbReference>
<dbReference type="Proteomes" id="UP001597342">
    <property type="component" value="Unassembled WGS sequence"/>
</dbReference>
<evidence type="ECO:0000256" key="1">
    <source>
        <dbReference type="ARBA" id="ARBA00022737"/>
    </source>
</evidence>
<dbReference type="RefSeq" id="WP_379831101.1">
    <property type="nucleotide sequence ID" value="NZ_JBHUHU010000003.1"/>
</dbReference>
<dbReference type="PANTHER" id="PTHR44858">
    <property type="entry name" value="TETRATRICOPEPTIDE REPEAT PROTEIN 6"/>
    <property type="match status" value="1"/>
</dbReference>
<dbReference type="Gene3D" id="1.25.40.10">
    <property type="entry name" value="Tetratricopeptide repeat domain"/>
    <property type="match status" value="1"/>
</dbReference>
<sequence>MEKLWKYCLSLILLIGFSCGDSPELTPEERRAMAEEVFKEALQYGQGTPKCMQLIEKATLIDTTYAEAIRELSVAYLKRGLPHKWKPLFDRAVKHDPKTWLMSRGVIYLKSYRDYKKAIEDLDAADALTPDFVDYVAGHSIDFWRGMAYLGLKDYKNSIQYYDKHIQKETEETGEDWVELEAFLYRGIAYYEMGNREEAKLNFNKILQYSTRSADAKYYLSKILSESGQIDSAKAYIKAAKEDFELGFYNRRNYVEALRQVYWEDLDELEKKLDA</sequence>
<name>A0ABW4XY62_9FLAO</name>
<dbReference type="SMART" id="SM00028">
    <property type="entry name" value="TPR"/>
    <property type="match status" value="3"/>
</dbReference>
<keyword evidence="2 3" id="KW-0802">TPR repeat</keyword>
<proteinExistence type="predicted"/>
<dbReference type="SUPFAM" id="SSF48452">
    <property type="entry name" value="TPR-like"/>
    <property type="match status" value="1"/>
</dbReference>
<dbReference type="Pfam" id="PF14559">
    <property type="entry name" value="TPR_19"/>
    <property type="match status" value="1"/>
</dbReference>
<evidence type="ECO:0000313" key="5">
    <source>
        <dbReference type="Proteomes" id="UP001597342"/>
    </source>
</evidence>
<dbReference type="PROSITE" id="PS51257">
    <property type="entry name" value="PROKAR_LIPOPROTEIN"/>
    <property type="match status" value="1"/>
</dbReference>
<feature type="repeat" description="TPR" evidence="3">
    <location>
        <begin position="180"/>
        <end position="213"/>
    </location>
</feature>
<dbReference type="EMBL" id="JBHUHU010000003">
    <property type="protein sequence ID" value="MFD2100387.1"/>
    <property type="molecule type" value="Genomic_DNA"/>
</dbReference>
<protein>
    <submittedName>
        <fullName evidence="4">Tetratricopeptide repeat protein</fullName>
    </submittedName>
</protein>
<evidence type="ECO:0000256" key="2">
    <source>
        <dbReference type="ARBA" id="ARBA00022803"/>
    </source>
</evidence>
<dbReference type="InterPro" id="IPR011990">
    <property type="entry name" value="TPR-like_helical_dom_sf"/>
</dbReference>
<keyword evidence="1" id="KW-0677">Repeat</keyword>
<organism evidence="4 5">
    <name type="scientific">Flagellimonas iocasae</name>
    <dbReference type="NCBI Taxonomy" id="2055905"/>
    <lineage>
        <taxon>Bacteria</taxon>
        <taxon>Pseudomonadati</taxon>
        <taxon>Bacteroidota</taxon>
        <taxon>Flavobacteriia</taxon>
        <taxon>Flavobacteriales</taxon>
        <taxon>Flavobacteriaceae</taxon>
        <taxon>Flagellimonas</taxon>
    </lineage>
</organism>
<accession>A0ABW4XY62</accession>
<reference evidence="5" key="1">
    <citation type="journal article" date="2019" name="Int. J. Syst. Evol. Microbiol.">
        <title>The Global Catalogue of Microorganisms (GCM) 10K type strain sequencing project: providing services to taxonomists for standard genome sequencing and annotation.</title>
        <authorList>
            <consortium name="The Broad Institute Genomics Platform"/>
            <consortium name="The Broad Institute Genome Sequencing Center for Infectious Disease"/>
            <person name="Wu L."/>
            <person name="Ma J."/>
        </authorList>
    </citation>
    <scope>NUCLEOTIDE SEQUENCE [LARGE SCALE GENOMIC DNA]</scope>
    <source>
        <strain evidence="5">JCM 3389</strain>
    </source>
</reference>
<dbReference type="PROSITE" id="PS50005">
    <property type="entry name" value="TPR"/>
    <property type="match status" value="1"/>
</dbReference>